<dbReference type="Proteomes" id="UP001059773">
    <property type="component" value="Chromosome"/>
</dbReference>
<dbReference type="PROSITE" id="PS51257">
    <property type="entry name" value="PROKAR_LIPOPROTEIN"/>
    <property type="match status" value="1"/>
</dbReference>
<organism evidence="2 3">
    <name type="scientific">Oceanobacillus jeddahense</name>
    <dbReference type="NCBI Taxonomy" id="1462527"/>
    <lineage>
        <taxon>Bacteria</taxon>
        <taxon>Bacillati</taxon>
        <taxon>Bacillota</taxon>
        <taxon>Bacilli</taxon>
        <taxon>Bacillales</taxon>
        <taxon>Bacillaceae</taxon>
        <taxon>Oceanobacillus</taxon>
    </lineage>
</organism>
<feature type="signal peptide" evidence="1">
    <location>
        <begin position="1"/>
        <end position="18"/>
    </location>
</feature>
<gene>
    <name evidence="2" type="ORF">NP439_01020</name>
</gene>
<evidence type="ECO:0000313" key="2">
    <source>
        <dbReference type="EMBL" id="UUI03332.1"/>
    </source>
</evidence>
<sequence>MKKIVTLLVIFLLLLLMAACSQGDNEEEILENTLQSSQDVYQYAADFDMRIYVETSDQSQTSNNSAQAEIILSEDPVASYQHLTQEEDGAEKTTTAYRIDNEAYVQDDGGSWRKVDVMEEETMFEPSYPEIVSILEAVEDYAVFDSSDSAYTYTYSGFDREVYDAFETPFNVELTGFDIDEDVSLDFTMHVNETEHYIENMEYNIYAENNMGNLEMNFQITYEDINDIDPIEFPEEAIEETAGNAVDLPDINQYAVDFKMHADVETEVESDRSILEGEAIVSNEDRAAYQLTTTGQNDEEMTKEFYQTGEKAYAQDENDNWVETDVEEKDALFEPSYQEVAAAVESVIPYAEKKEETEFKTYSYLSFFCA</sequence>
<feature type="chain" id="PRO_5047233587" evidence="1">
    <location>
        <begin position="19"/>
        <end position="370"/>
    </location>
</feature>
<keyword evidence="3" id="KW-1185">Reference proteome</keyword>
<dbReference type="InterPro" id="IPR046720">
    <property type="entry name" value="DUF6612"/>
</dbReference>
<reference evidence="2" key="1">
    <citation type="submission" date="2022-07" db="EMBL/GenBank/DDBJ databases">
        <title>FELIX.</title>
        <authorList>
            <person name="Wan K.H."/>
            <person name="Park S."/>
            <person name="Lawrence Q."/>
            <person name="Eichenberger J.P."/>
            <person name="Booth B.W."/>
            <person name="Piaggio A.J."/>
            <person name="Chandler J.C."/>
            <person name="Franklin A.B."/>
            <person name="Celniker S.E."/>
        </authorList>
    </citation>
    <scope>NUCLEOTIDE SEQUENCE</scope>
    <source>
        <strain evidence="2">QA-1986 374</strain>
    </source>
</reference>
<dbReference type="Pfam" id="PF20316">
    <property type="entry name" value="DUF6612"/>
    <property type="match status" value="1"/>
</dbReference>
<accession>A0ABY5JSM5</accession>
<protein>
    <submittedName>
        <fullName evidence="2">Uncharacterized protein</fullName>
    </submittedName>
</protein>
<proteinExistence type="predicted"/>
<name>A0ABY5JSM5_9BACI</name>
<keyword evidence="1" id="KW-0732">Signal</keyword>
<dbReference type="RefSeq" id="WP_256708424.1">
    <property type="nucleotide sequence ID" value="NZ_CP101914.1"/>
</dbReference>
<evidence type="ECO:0000256" key="1">
    <source>
        <dbReference type="SAM" id="SignalP"/>
    </source>
</evidence>
<evidence type="ECO:0000313" key="3">
    <source>
        <dbReference type="Proteomes" id="UP001059773"/>
    </source>
</evidence>
<dbReference type="EMBL" id="CP101914">
    <property type="protein sequence ID" value="UUI03332.1"/>
    <property type="molecule type" value="Genomic_DNA"/>
</dbReference>